<name>A0A2N6QAN4_9BURK</name>
<dbReference type="InterPro" id="IPR027417">
    <property type="entry name" value="P-loop_NTPase"/>
</dbReference>
<reference evidence="1 2" key="1">
    <citation type="submission" date="2018-06" db="EMBL/GenBank/DDBJ databases">
        <authorList>
            <consortium name="Pathogen Informatics"/>
            <person name="Doyle S."/>
        </authorList>
    </citation>
    <scope>NUCLEOTIDE SEQUENCE [LARGE SCALE GENOMIC DNA]</scope>
    <source>
        <strain evidence="1 2">NCTC11009</strain>
    </source>
</reference>
<dbReference type="Proteomes" id="UP000250242">
    <property type="component" value="Unassembled WGS sequence"/>
</dbReference>
<dbReference type="PANTHER" id="PTHR40396:SF1">
    <property type="entry name" value="ATPASE AAA-TYPE CORE DOMAIN-CONTAINING PROTEIN"/>
    <property type="match status" value="1"/>
</dbReference>
<dbReference type="RefSeq" id="WP_102705974.1">
    <property type="nucleotide sequence ID" value="NZ_PNGK01000012.1"/>
</dbReference>
<dbReference type="SUPFAM" id="SSF52540">
    <property type="entry name" value="P-loop containing nucleoside triphosphate hydrolases"/>
    <property type="match status" value="1"/>
</dbReference>
<dbReference type="STRING" id="90245.GCA_001056285_01333"/>
<dbReference type="PANTHER" id="PTHR40396">
    <property type="entry name" value="ATPASE-LIKE PROTEIN"/>
    <property type="match status" value="1"/>
</dbReference>
<sequence>MIFLSLRVKNFFSFRDVFLDFAIQRKLLNSTIPDESLEGYKNFHFRRVCIISGVNASGKTALGRLMLEIQLFILKDNTSSNKLRDYLFDKSEAGVIEVEFVMPQNKRVCLHRLKLTINQDQSVPVIEYAEIPLRATDTVNSARLRLNKNEASNIFRVETSKDKELDALYAFRERIKEAQQGSCGWFYSFSSVTSDTRKIPMSSESLNRKILEDIVTTFDPTIIKVTENKDESDKTQAFSLIFKNHDSVVLDMEGAVTKPERLSKGTYEALKVAIFLNRIIDDRNYCEAFHDNGPIVYYLDEAMAYVHTELEQLTLSLLIAHLPRHAQLFYTTHNYDVLDMNLPVHSYVFMSKDEEGTSIVQPEQIINKNDRSLLNYVKNNVFNTLPDMSKMELLL</sequence>
<evidence type="ECO:0000313" key="1">
    <source>
        <dbReference type="EMBL" id="SPY08719.1"/>
    </source>
</evidence>
<protein>
    <submittedName>
        <fullName evidence="1">Predicted ATPase</fullName>
    </submittedName>
</protein>
<evidence type="ECO:0000313" key="2">
    <source>
        <dbReference type="Proteomes" id="UP000250242"/>
    </source>
</evidence>
<dbReference type="Gene3D" id="3.40.50.300">
    <property type="entry name" value="P-loop containing nucleotide triphosphate hydrolases"/>
    <property type="match status" value="2"/>
</dbReference>
<proteinExistence type="predicted"/>
<accession>A0A2N6QAN4</accession>
<dbReference type="AlphaFoldDB" id="A0A2N6QAN4"/>
<gene>
    <name evidence="1" type="ORF">NCTC11009_01951</name>
</gene>
<organism evidence="1 2">
    <name type="scientific">Oligella urethralis</name>
    <dbReference type="NCBI Taxonomy" id="90245"/>
    <lineage>
        <taxon>Bacteria</taxon>
        <taxon>Pseudomonadati</taxon>
        <taxon>Pseudomonadota</taxon>
        <taxon>Betaproteobacteria</taxon>
        <taxon>Burkholderiales</taxon>
        <taxon>Alcaligenaceae</taxon>
        <taxon>Oligella</taxon>
    </lineage>
</organism>
<dbReference type="EMBL" id="UATH01000001">
    <property type="protein sequence ID" value="SPY08719.1"/>
    <property type="molecule type" value="Genomic_DNA"/>
</dbReference>